<evidence type="ECO:0000313" key="2">
    <source>
        <dbReference type="Proteomes" id="UP001276659"/>
    </source>
</evidence>
<reference evidence="1" key="1">
    <citation type="submission" date="2022-11" db="EMBL/GenBank/DDBJ databases">
        <title>Chromosomal genome sequence assembly and mating type (MAT) locus characterization of the leprose asexual lichenized fungus Lepraria neglecta (Nyl.) Erichsen.</title>
        <authorList>
            <person name="Allen J.L."/>
            <person name="Pfeffer B."/>
        </authorList>
    </citation>
    <scope>NUCLEOTIDE SEQUENCE</scope>
    <source>
        <strain evidence="1">Allen 5258</strain>
    </source>
</reference>
<dbReference type="SUPFAM" id="SSF53474">
    <property type="entry name" value="alpha/beta-Hydrolases"/>
    <property type="match status" value="1"/>
</dbReference>
<proteinExistence type="predicted"/>
<dbReference type="PANTHER" id="PTHR46023:SF6">
    <property type="entry name" value="LIPASE CLASS 3 FAMILY PROTEIN"/>
    <property type="match status" value="1"/>
</dbReference>
<keyword evidence="2" id="KW-1185">Reference proteome</keyword>
<organism evidence="1 2">
    <name type="scientific">Lepraria neglecta</name>
    <dbReference type="NCBI Taxonomy" id="209136"/>
    <lineage>
        <taxon>Eukaryota</taxon>
        <taxon>Fungi</taxon>
        <taxon>Dikarya</taxon>
        <taxon>Ascomycota</taxon>
        <taxon>Pezizomycotina</taxon>
        <taxon>Lecanoromycetes</taxon>
        <taxon>OSLEUM clade</taxon>
        <taxon>Lecanoromycetidae</taxon>
        <taxon>Lecanorales</taxon>
        <taxon>Lecanorineae</taxon>
        <taxon>Stereocaulaceae</taxon>
        <taxon>Lepraria</taxon>
    </lineage>
</organism>
<gene>
    <name evidence="1" type="ORF">OEA41_008367</name>
</gene>
<sequence>MEENAQETLQALISTKLDSVITSIDGEEFGGKEQDLVIKEDPLVGLRGGGDSAGREVARGANRAISTAVISTNYFAKVHLYANSKLPPNLPPLQLYLPTYPLLCLAANYSQRAYTKPTGEEREAFVNADWRMGTKAMVIKSVPIDDMNCVVFAIRGSQTFMDWAVNLNSAPVSPTDFLDDAGFKRIHCITFGTPPISLLPLNKPATHRYKKSLFMSFINEGDPVPRADKAYVRSLLSLYASPAPGTKCIASVPALKSCKRPKAKRANSAPAAPTKATTWKVPPGELSNAGRLVVLREPRNAGAEAQDDVKAEITSDQELRTVVFGDPVMHMMKVYARRIEVLATKAVTARIWA</sequence>
<dbReference type="PANTHER" id="PTHR46023">
    <property type="entry name" value="LIPASE CLASS 3 PROTEIN-LIKE"/>
    <property type="match status" value="1"/>
</dbReference>
<dbReference type="EMBL" id="JASNWA010000004">
    <property type="protein sequence ID" value="KAK3177041.1"/>
    <property type="molecule type" value="Genomic_DNA"/>
</dbReference>
<dbReference type="AlphaFoldDB" id="A0AAE0DNT0"/>
<dbReference type="Proteomes" id="UP001276659">
    <property type="component" value="Unassembled WGS sequence"/>
</dbReference>
<comment type="caution">
    <text evidence="1">The sequence shown here is derived from an EMBL/GenBank/DDBJ whole genome shotgun (WGS) entry which is preliminary data.</text>
</comment>
<evidence type="ECO:0000313" key="1">
    <source>
        <dbReference type="EMBL" id="KAK3177041.1"/>
    </source>
</evidence>
<name>A0AAE0DNT0_9LECA</name>
<protein>
    <submittedName>
        <fullName evidence="1">Uncharacterized protein</fullName>
    </submittedName>
</protein>
<dbReference type="InterPro" id="IPR029058">
    <property type="entry name" value="AB_hydrolase_fold"/>
</dbReference>
<accession>A0AAE0DNT0</accession>
<dbReference type="Gene3D" id="3.40.50.1820">
    <property type="entry name" value="alpha/beta hydrolase"/>
    <property type="match status" value="1"/>
</dbReference>